<evidence type="ECO:0000256" key="1">
    <source>
        <dbReference type="SAM" id="SignalP"/>
    </source>
</evidence>
<dbReference type="Proteomes" id="UP001224775">
    <property type="component" value="Unassembled WGS sequence"/>
</dbReference>
<accession>A0AAD9DAJ1</accession>
<dbReference type="AlphaFoldDB" id="A0AAD9DAJ1"/>
<comment type="caution">
    <text evidence="2">The sequence shown here is derived from an EMBL/GenBank/DDBJ whole genome shotgun (WGS) entry which is preliminary data.</text>
</comment>
<protein>
    <submittedName>
        <fullName evidence="2">Uncharacterized protein</fullName>
    </submittedName>
</protein>
<gene>
    <name evidence="2" type="ORF">QTG54_009301</name>
</gene>
<reference evidence="2" key="1">
    <citation type="submission" date="2023-06" db="EMBL/GenBank/DDBJ databases">
        <title>Survivors Of The Sea: Transcriptome response of Skeletonema marinoi to long-term dormancy.</title>
        <authorList>
            <person name="Pinder M.I.M."/>
            <person name="Kourtchenko O."/>
            <person name="Robertson E.K."/>
            <person name="Larsson T."/>
            <person name="Maumus F."/>
            <person name="Osuna-Cruz C.M."/>
            <person name="Vancaester E."/>
            <person name="Stenow R."/>
            <person name="Vandepoele K."/>
            <person name="Ploug H."/>
            <person name="Bruchert V."/>
            <person name="Godhe A."/>
            <person name="Topel M."/>
        </authorList>
    </citation>
    <scope>NUCLEOTIDE SEQUENCE</scope>
    <source>
        <strain evidence="2">R05AC</strain>
    </source>
</reference>
<organism evidence="2 3">
    <name type="scientific">Skeletonema marinoi</name>
    <dbReference type="NCBI Taxonomy" id="267567"/>
    <lineage>
        <taxon>Eukaryota</taxon>
        <taxon>Sar</taxon>
        <taxon>Stramenopiles</taxon>
        <taxon>Ochrophyta</taxon>
        <taxon>Bacillariophyta</taxon>
        <taxon>Coscinodiscophyceae</taxon>
        <taxon>Thalassiosirophycidae</taxon>
        <taxon>Thalassiosirales</taxon>
        <taxon>Skeletonemataceae</taxon>
        <taxon>Skeletonema</taxon>
        <taxon>Skeletonema marinoi-dohrnii complex</taxon>
    </lineage>
</organism>
<name>A0AAD9DAJ1_9STRA</name>
<sequence>MHLYKSAIVLLAAAPAITAEVNFEQYDADISTNNPQISQDSWTVTIDGKVTGLGSDGPNTKFYGYTAGFIDTVCINEGSETPPGQNRDSITLSGSVVGTTDSDSNGAYAYDLVMSENCSCGKEGATFEAVVGKGKDKALTEFQCDNGPFVDDLDGDGGVCCGAVREGDEVEVDCGGCNCRVGDYLKDCPNSRKNLNYAQYAIGIQVERTIVDAVVRDESPTGPIVTIKRQVCFASEDYNKVDGTHEIDPTDVTCFQCQICKDSNGANAVNCVADVYEDNYPALSDGCDGYVTTPSEPTGP</sequence>
<evidence type="ECO:0000313" key="2">
    <source>
        <dbReference type="EMBL" id="KAK1740351.1"/>
    </source>
</evidence>
<dbReference type="EMBL" id="JATAAI010000016">
    <property type="protein sequence ID" value="KAK1740351.1"/>
    <property type="molecule type" value="Genomic_DNA"/>
</dbReference>
<keyword evidence="3" id="KW-1185">Reference proteome</keyword>
<feature type="chain" id="PRO_5042102093" evidence="1">
    <location>
        <begin position="20"/>
        <end position="300"/>
    </location>
</feature>
<proteinExistence type="predicted"/>
<feature type="signal peptide" evidence="1">
    <location>
        <begin position="1"/>
        <end position="19"/>
    </location>
</feature>
<keyword evidence="1" id="KW-0732">Signal</keyword>
<evidence type="ECO:0000313" key="3">
    <source>
        <dbReference type="Proteomes" id="UP001224775"/>
    </source>
</evidence>